<dbReference type="InterPro" id="IPR001431">
    <property type="entry name" value="Pept_M16_Zn_BS"/>
</dbReference>
<accession>A0AAV7F8C8</accession>
<dbReference type="PANTHER" id="PTHR11851:SF190">
    <property type="entry name" value="MITOCHONDRIAL-PROCESSING PEPTIDASE SUBUNIT ALPHA"/>
    <property type="match status" value="1"/>
</dbReference>
<protein>
    <recommendedName>
        <fullName evidence="13">Inactive zinc metalloprotease alpha</fullName>
    </recommendedName>
</protein>
<name>A0AAV7F8C8_ARIFI</name>
<evidence type="ECO:0000256" key="8">
    <source>
        <dbReference type="RuleBase" id="RU004447"/>
    </source>
</evidence>
<feature type="domain" description="Peptidase M16 N-terminal" evidence="9">
    <location>
        <begin position="87"/>
        <end position="229"/>
    </location>
</feature>
<keyword evidence="12" id="KW-1185">Reference proteome</keyword>
<evidence type="ECO:0000256" key="7">
    <source>
        <dbReference type="ARBA" id="ARBA00023136"/>
    </source>
</evidence>
<dbReference type="Proteomes" id="UP000825729">
    <property type="component" value="Unassembled WGS sequence"/>
</dbReference>
<dbReference type="GO" id="GO:0046872">
    <property type="term" value="F:metal ion binding"/>
    <property type="evidence" value="ECO:0007669"/>
    <property type="project" value="InterPro"/>
</dbReference>
<dbReference type="PROSITE" id="PS00143">
    <property type="entry name" value="INSULINASE"/>
    <property type="match status" value="1"/>
</dbReference>
<dbReference type="FunFam" id="3.30.830.10:FF:000008">
    <property type="entry name" value="Mitochondrial-processing peptidase subunit beta"/>
    <property type="match status" value="1"/>
</dbReference>
<evidence type="ECO:0000256" key="6">
    <source>
        <dbReference type="ARBA" id="ARBA00023128"/>
    </source>
</evidence>
<gene>
    <name evidence="11" type="ORF">H6P81_001013</name>
</gene>
<dbReference type="EMBL" id="JAINDJ010000002">
    <property type="protein sequence ID" value="KAG9456505.1"/>
    <property type="molecule type" value="Genomic_DNA"/>
</dbReference>
<evidence type="ECO:0000313" key="12">
    <source>
        <dbReference type="Proteomes" id="UP000825729"/>
    </source>
</evidence>
<comment type="subcellular location">
    <subcellularLocation>
        <location evidence="3">Membrane</location>
    </subcellularLocation>
    <subcellularLocation>
        <location evidence="2">Mitochondrion</location>
    </subcellularLocation>
</comment>
<dbReference type="FunFam" id="3.30.830.10:FF:000022">
    <property type="entry name" value="mitochondrial-processing peptidase subunit alpha"/>
    <property type="match status" value="1"/>
</dbReference>
<dbReference type="Gene3D" id="3.30.830.10">
    <property type="entry name" value="Metalloenzyme, LuxS/M16 peptidase-like"/>
    <property type="match status" value="2"/>
</dbReference>
<reference evidence="11 12" key="1">
    <citation type="submission" date="2021-07" db="EMBL/GenBank/DDBJ databases">
        <title>The Aristolochia fimbriata genome: insights into angiosperm evolution, floral development and chemical biosynthesis.</title>
        <authorList>
            <person name="Jiao Y."/>
        </authorList>
    </citation>
    <scope>NUCLEOTIDE SEQUENCE [LARGE SCALE GENOMIC DNA]</scope>
    <source>
        <strain evidence="11">IBCAS-2021</strain>
        <tissue evidence="11">Leaf</tissue>
    </source>
</reference>
<dbReference type="GO" id="GO:0005739">
    <property type="term" value="C:mitochondrion"/>
    <property type="evidence" value="ECO:0007669"/>
    <property type="project" value="UniProtKB-SubCell"/>
</dbReference>
<evidence type="ECO:0000259" key="9">
    <source>
        <dbReference type="Pfam" id="PF00675"/>
    </source>
</evidence>
<dbReference type="Pfam" id="PF05193">
    <property type="entry name" value="Peptidase_M16_C"/>
    <property type="match status" value="1"/>
</dbReference>
<dbReference type="GO" id="GO:0016020">
    <property type="term" value="C:membrane"/>
    <property type="evidence" value="ECO:0007669"/>
    <property type="project" value="UniProtKB-SubCell"/>
</dbReference>
<feature type="domain" description="Peptidase M16 C-terminal" evidence="10">
    <location>
        <begin position="243"/>
        <end position="420"/>
    </location>
</feature>
<dbReference type="InterPro" id="IPR007863">
    <property type="entry name" value="Peptidase_M16_C"/>
</dbReference>
<keyword evidence="7" id="KW-0472">Membrane</keyword>
<dbReference type="InterPro" id="IPR011765">
    <property type="entry name" value="Pept_M16_N"/>
</dbReference>
<evidence type="ECO:0000256" key="5">
    <source>
        <dbReference type="ARBA" id="ARBA00022946"/>
    </source>
</evidence>
<evidence type="ECO:0000259" key="10">
    <source>
        <dbReference type="Pfam" id="PF05193"/>
    </source>
</evidence>
<evidence type="ECO:0008006" key="13">
    <source>
        <dbReference type="Google" id="ProtNLM"/>
    </source>
</evidence>
<evidence type="ECO:0000256" key="3">
    <source>
        <dbReference type="ARBA" id="ARBA00004370"/>
    </source>
</evidence>
<comment type="caution">
    <text evidence="11">The sequence shown here is derived from an EMBL/GenBank/DDBJ whole genome shotgun (WGS) entry which is preliminary data.</text>
</comment>
<evidence type="ECO:0000256" key="2">
    <source>
        <dbReference type="ARBA" id="ARBA00004173"/>
    </source>
</evidence>
<dbReference type="GO" id="GO:0004222">
    <property type="term" value="F:metalloendopeptidase activity"/>
    <property type="evidence" value="ECO:0007669"/>
    <property type="project" value="InterPro"/>
</dbReference>
<evidence type="ECO:0000256" key="4">
    <source>
        <dbReference type="ARBA" id="ARBA00007261"/>
    </source>
</evidence>
<keyword evidence="5" id="KW-0809">Transit peptide</keyword>
<proteinExistence type="inferred from homology"/>
<sequence>MYRTAASRLRALKSRAGDRALTGRYASTSVAKTSSSGGIFSWLTGEKSKTLAPLEVPLQGVTLPPPLPDYVEPGKTKITTLPNGVVVASETSASPTASIGLYVDCGSIYETPTSYGVTHLLERMAFKSTSNRSHLRVVREVEAIGGNVTASASREQMGYSYDALKTYVPEMVEVLVDCVRNPVFLDWEVNEQLKKVNAEVLEMYNNPQGLLLEAIHSAGYSGALAIPLLASESAINRLNGSILEEFVAKNYTAPRMVLAASGVEHEDLLQYAEPLLSDLPKVARPEVPKSVYVGGDYRCQADSEKTHVALAFEVPDGWLNEKEALTMTVLQMLLGGGGSFSAGGPGKGMYSRLYLRVLNEFQQVESFSAFDSIYNTTGIFGIHATTGPEFASKAVDLMARELIAVATPGEVDQLQLDRAKISTKSAILMNLESRLVAAEDIGRQILTYRERKPVEHFLKAVDEVTLKDITAICQKLLESPLTMASWGDVLTVPSYDSVSRKFQSK</sequence>
<comment type="similarity">
    <text evidence="4 8">Belongs to the peptidase M16 family.</text>
</comment>
<dbReference type="InterPro" id="IPR011249">
    <property type="entry name" value="Metalloenz_LuxS/M16"/>
</dbReference>
<dbReference type="Pfam" id="PF00675">
    <property type="entry name" value="Peptidase_M16"/>
    <property type="match status" value="1"/>
</dbReference>
<dbReference type="InterPro" id="IPR050361">
    <property type="entry name" value="MPP/UQCRC_Complex"/>
</dbReference>
<dbReference type="SUPFAM" id="SSF63411">
    <property type="entry name" value="LuxS/MPP-like metallohydrolase"/>
    <property type="match status" value="2"/>
</dbReference>
<dbReference type="GO" id="GO:0006508">
    <property type="term" value="P:proteolysis"/>
    <property type="evidence" value="ECO:0007669"/>
    <property type="project" value="InterPro"/>
</dbReference>
<evidence type="ECO:0000313" key="11">
    <source>
        <dbReference type="EMBL" id="KAG9456505.1"/>
    </source>
</evidence>
<organism evidence="11 12">
    <name type="scientific">Aristolochia fimbriata</name>
    <name type="common">White veined hardy Dutchman's pipe vine</name>
    <dbReference type="NCBI Taxonomy" id="158543"/>
    <lineage>
        <taxon>Eukaryota</taxon>
        <taxon>Viridiplantae</taxon>
        <taxon>Streptophyta</taxon>
        <taxon>Embryophyta</taxon>
        <taxon>Tracheophyta</taxon>
        <taxon>Spermatophyta</taxon>
        <taxon>Magnoliopsida</taxon>
        <taxon>Magnoliidae</taxon>
        <taxon>Piperales</taxon>
        <taxon>Aristolochiaceae</taxon>
        <taxon>Aristolochia</taxon>
    </lineage>
</organism>
<dbReference type="AlphaFoldDB" id="A0AAV7F8C8"/>
<keyword evidence="6" id="KW-0496">Mitochondrion</keyword>
<evidence type="ECO:0000256" key="1">
    <source>
        <dbReference type="ARBA" id="ARBA00002123"/>
    </source>
</evidence>
<comment type="function">
    <text evidence="1">Substrate recognition and binding subunit of the essential mitochondrial processing protease (MPP), which cleaves the mitochondrial sequence off newly imported precursors proteins.</text>
</comment>
<dbReference type="PANTHER" id="PTHR11851">
    <property type="entry name" value="METALLOPROTEASE"/>
    <property type="match status" value="1"/>
</dbReference>